<dbReference type="EMBL" id="JANIBC010000001">
    <property type="protein sequence ID" value="MCQ8184134.1"/>
    <property type="molecule type" value="Genomic_DNA"/>
</dbReference>
<dbReference type="InterPro" id="IPR029058">
    <property type="entry name" value="AB_hydrolase_fold"/>
</dbReference>
<dbReference type="AlphaFoldDB" id="A0A9X2L728"/>
<evidence type="ECO:0000313" key="3">
    <source>
        <dbReference type="Proteomes" id="UP001142610"/>
    </source>
</evidence>
<proteinExistence type="predicted"/>
<evidence type="ECO:0008006" key="4">
    <source>
        <dbReference type="Google" id="ProtNLM"/>
    </source>
</evidence>
<sequence>MVKVITVHGTFAHRDSDHGDSWWQVGSPFQKLLQNLIQEPLDVEPFHWSGANSEVQRRKTGARLAKVIGRSEEPPLVIGHSHGGSAAIQALLLLYLQKGKRSCAALRGIATIGTPMFRFRWNRNPFSRFDVMGRLMLLFAIGLLGMKGGDLANQRTPDDLFTGVQLLRQFFVSVEVAFASLILFLLYAYSYRNAKRQDLFRLNTLFGSYSDCYVALNHERDEAINGLRSVKILKPKLIKTHSVFVSLFSFLSLLLVAVFFVAQLLKAAALQFPPLLETVYQGMRSLLITPTEAAIERNVPGANSGGMVQELAEALNVVPILAIVGFSAAISFVIAAIITPNLASFVAQQIKGQSFGDDGFGETIMHVAPGLDFEQEQVGTLPQEVEDEMQEHSLEDATDAIARLRELLSSGELLDREGADLMAQATKFEKSELIHNAYFHSRLFVSYLAAVLVHRFGLNPSDAFHRDNAAMSFLHELEGSASPLEG</sequence>
<evidence type="ECO:0000256" key="1">
    <source>
        <dbReference type="SAM" id="Phobius"/>
    </source>
</evidence>
<dbReference type="Gene3D" id="3.40.50.1820">
    <property type="entry name" value="alpha/beta hydrolase"/>
    <property type="match status" value="1"/>
</dbReference>
<keyword evidence="1" id="KW-0472">Membrane</keyword>
<keyword evidence="1" id="KW-0812">Transmembrane</keyword>
<evidence type="ECO:0000313" key="2">
    <source>
        <dbReference type="EMBL" id="MCQ8184134.1"/>
    </source>
</evidence>
<feature type="transmembrane region" description="Helical" evidence="1">
    <location>
        <begin position="317"/>
        <end position="338"/>
    </location>
</feature>
<keyword evidence="1" id="KW-1133">Transmembrane helix</keyword>
<organism evidence="2 3">
    <name type="scientific">Parvularcula maris</name>
    <dbReference type="NCBI Taxonomy" id="2965077"/>
    <lineage>
        <taxon>Bacteria</taxon>
        <taxon>Pseudomonadati</taxon>
        <taxon>Pseudomonadota</taxon>
        <taxon>Alphaproteobacteria</taxon>
        <taxon>Parvularculales</taxon>
        <taxon>Parvularculaceae</taxon>
        <taxon>Parvularcula</taxon>
    </lineage>
</organism>
<feature type="transmembrane region" description="Helical" evidence="1">
    <location>
        <begin position="126"/>
        <end position="146"/>
    </location>
</feature>
<dbReference type="Proteomes" id="UP001142610">
    <property type="component" value="Unassembled WGS sequence"/>
</dbReference>
<comment type="caution">
    <text evidence="2">The sequence shown here is derived from an EMBL/GenBank/DDBJ whole genome shotgun (WGS) entry which is preliminary data.</text>
</comment>
<reference evidence="2" key="1">
    <citation type="submission" date="2022-07" db="EMBL/GenBank/DDBJ databases">
        <title>Parvularcula maris sp. nov., an algicidal bacterium isolated from seawater.</title>
        <authorList>
            <person name="Li F."/>
        </authorList>
    </citation>
    <scope>NUCLEOTIDE SEQUENCE</scope>
    <source>
        <strain evidence="2">BGMRC 0090</strain>
    </source>
</reference>
<dbReference type="RefSeq" id="WP_256617941.1">
    <property type="nucleotide sequence ID" value="NZ_JANIBC010000001.1"/>
</dbReference>
<dbReference type="SUPFAM" id="SSF53474">
    <property type="entry name" value="alpha/beta-Hydrolases"/>
    <property type="match status" value="1"/>
</dbReference>
<name>A0A9X2L728_9PROT</name>
<keyword evidence="3" id="KW-1185">Reference proteome</keyword>
<feature type="transmembrane region" description="Helical" evidence="1">
    <location>
        <begin position="243"/>
        <end position="265"/>
    </location>
</feature>
<gene>
    <name evidence="2" type="ORF">NOG11_01920</name>
</gene>
<accession>A0A9X2L728</accession>
<protein>
    <recommendedName>
        <fullName evidence="4">Alpha/beta hydrolase</fullName>
    </recommendedName>
</protein>
<feature type="transmembrane region" description="Helical" evidence="1">
    <location>
        <begin position="166"/>
        <end position="189"/>
    </location>
</feature>